<sequence>MIGSVSLTVAAVPPSLRFCVHRPSPLLSPPRPRASFSILFIPPLLLGGGLCLGVFDSLTDQRANPPAGPCTYPAVAAAVQVASQMFSAVASCDIVLF</sequence>
<keyword evidence="1" id="KW-0472">Membrane</keyword>
<proteinExistence type="predicted"/>
<dbReference type="GeneID" id="37113960"/>
<dbReference type="AlphaFoldDB" id="A0A317WIX3"/>
<comment type="caution">
    <text evidence="2">The sequence shown here is derived from an EMBL/GenBank/DDBJ whole genome shotgun (WGS) entry which is preliminary data.</text>
</comment>
<keyword evidence="3" id="KW-1185">Reference proteome</keyword>
<gene>
    <name evidence="2" type="ORF">BO94DRAFT_535559</name>
</gene>
<keyword evidence="1" id="KW-0812">Transmembrane</keyword>
<accession>A0A317WIX3</accession>
<feature type="transmembrane region" description="Helical" evidence="1">
    <location>
        <begin position="33"/>
        <end position="55"/>
    </location>
</feature>
<dbReference type="Proteomes" id="UP000246702">
    <property type="component" value="Unassembled WGS sequence"/>
</dbReference>
<evidence type="ECO:0000256" key="1">
    <source>
        <dbReference type="SAM" id="Phobius"/>
    </source>
</evidence>
<evidence type="ECO:0000313" key="3">
    <source>
        <dbReference type="Proteomes" id="UP000246702"/>
    </source>
</evidence>
<dbReference type="EMBL" id="MSFK01000015">
    <property type="protein sequence ID" value="PWY86406.1"/>
    <property type="molecule type" value="Genomic_DNA"/>
</dbReference>
<organism evidence="2 3">
    <name type="scientific">Aspergillus sclerotioniger CBS 115572</name>
    <dbReference type="NCBI Taxonomy" id="1450535"/>
    <lineage>
        <taxon>Eukaryota</taxon>
        <taxon>Fungi</taxon>
        <taxon>Dikarya</taxon>
        <taxon>Ascomycota</taxon>
        <taxon>Pezizomycotina</taxon>
        <taxon>Eurotiomycetes</taxon>
        <taxon>Eurotiomycetidae</taxon>
        <taxon>Eurotiales</taxon>
        <taxon>Aspergillaceae</taxon>
        <taxon>Aspergillus</taxon>
        <taxon>Aspergillus subgen. Circumdati</taxon>
    </lineage>
</organism>
<keyword evidence="1" id="KW-1133">Transmembrane helix</keyword>
<protein>
    <submittedName>
        <fullName evidence="2">Uncharacterized protein</fullName>
    </submittedName>
</protein>
<evidence type="ECO:0000313" key="2">
    <source>
        <dbReference type="EMBL" id="PWY86406.1"/>
    </source>
</evidence>
<reference evidence="2 3" key="1">
    <citation type="submission" date="2016-12" db="EMBL/GenBank/DDBJ databases">
        <title>The genomes of Aspergillus section Nigri reveals drivers in fungal speciation.</title>
        <authorList>
            <consortium name="DOE Joint Genome Institute"/>
            <person name="Vesth T.C."/>
            <person name="Nybo J."/>
            <person name="Theobald S."/>
            <person name="Brandl J."/>
            <person name="Frisvad J.C."/>
            <person name="Nielsen K.F."/>
            <person name="Lyhne E.K."/>
            <person name="Kogle M.E."/>
            <person name="Kuo A."/>
            <person name="Riley R."/>
            <person name="Clum A."/>
            <person name="Nolan M."/>
            <person name="Lipzen A."/>
            <person name="Salamov A."/>
            <person name="Henrissat B."/>
            <person name="Wiebenga A."/>
            <person name="De Vries R.P."/>
            <person name="Grigoriev I.V."/>
            <person name="Mortensen U.H."/>
            <person name="Andersen M.R."/>
            <person name="Baker S.E."/>
        </authorList>
    </citation>
    <scope>NUCLEOTIDE SEQUENCE [LARGE SCALE GENOMIC DNA]</scope>
    <source>
        <strain evidence="2 3">CBS 115572</strain>
    </source>
</reference>
<name>A0A317WIX3_9EURO</name>
<dbReference type="RefSeq" id="XP_025466997.1">
    <property type="nucleotide sequence ID" value="XM_025611817.1"/>
</dbReference>